<proteinExistence type="predicted"/>
<dbReference type="GO" id="GO:0004180">
    <property type="term" value="F:carboxypeptidase activity"/>
    <property type="evidence" value="ECO:0007669"/>
    <property type="project" value="TreeGrafter"/>
</dbReference>
<dbReference type="Pfam" id="PF07957">
    <property type="entry name" value="DUF3294"/>
    <property type="match status" value="1"/>
</dbReference>
<dbReference type="SUPFAM" id="SSF53187">
    <property type="entry name" value="Zn-dependent exopeptidases"/>
    <property type="match status" value="1"/>
</dbReference>
<sequence>MLRYYTMPGNFNDEVTELKKRIYQLEQLVQKQNKIITQTGQNVLELQMDKQRQSVSDLNLSSNNDHNNSNKSNNINGSRSRSRSKSTSNNKNFNRFVDFDTTDFVTNEDLVQLVGEIQIELNNIEERSIRRMINCNKADLKDVLAPLPNPDGDTPCIQTGNNHKDEYRYEYDYGFFPRTVSDFVNITDFNLIKLAKFYECLPATLQDRLELNKFLDEKIENLSISTDKPFSNEVFITDEQIELELKNYSRDQLDDIFNDVARYLGLRNRRGTDICHLGKRQGGASNRYSGLPRDEIAATRLGTHDNDNNRSDNTNITTQLENIDIENQNSNVSSIETLDLPPNPPNYDDLQDIDPMDMDIDTDRHTNTPSYLYTNSFSTENIRDKWNRYINNINDNVILPVRFNVMDPLTQLYYHIQERTDFYLNKIGNPIILRRLFYIILMSLIAFYVMSSGLMPNNRSSHFGGMFSDHEVLIQYARQSMDLAKLERDLQYISSMQHSSGTKGDVAIANYIVESMDANNLKVIKDFKYMAYSEYSTGNSTLTLFLGYKKEQLDIPLNQNNFNPLSPSGHLTDINLVYGYKGSKNILEELKNNGYLNSDFILLLKYDIFPNEQILLAEQYGAKAILFISDAADGRNGNNNDLVQQISVSLPQFGTGDILTPGYNGPLIDEIDISDAKNVPKIPILPLSYNQGQDILKHLQNYGIKFQDNQYSGTIGPNKVKVDLKVDIAVKERQPVFDIIGKIEGREQDDKAIVIAASRNSVNYGARYPGFGTSVLLSLIQLCQEMKYKYDWKPLRNIYFISFGGNEFNYAGATELIEERLTALRDEAYSFIDITQLGIWDDSARDINIQTHPFLNNFYRNVIPAHGLNINIEHIQQYGDWIPYLANGIPTTVISNPSVKDKVLPINTKGDTFDSVKELLHDGSREEIAEELLLYVFEVILKLSDYPYIQFDLINFGNIMLDVLNNFQNEINHRLNTELVEESLTFWRRIGLEWEAWVRSWNHIVMVQDGIEPSLVSVSRWTWNRKLSNIGRRQLSLEGLPGRIFFKNVLFSPTMWSGNYGNGHWTFPGVRDAIDQGDWDMAQKQMDLVAEVLKKSAEMFVEENDEDNIYK</sequence>
<dbReference type="PANTHER" id="PTHR10404:SF72">
    <property type="entry name" value="ZINC METALLOPROTEASE TRE2-RELATED"/>
    <property type="match status" value="1"/>
</dbReference>
<organism evidence="3 4">
    <name type="scientific">Arxiozyma heterogenica</name>
    <dbReference type="NCBI Taxonomy" id="278026"/>
    <lineage>
        <taxon>Eukaryota</taxon>
        <taxon>Fungi</taxon>
        <taxon>Dikarya</taxon>
        <taxon>Ascomycota</taxon>
        <taxon>Saccharomycotina</taxon>
        <taxon>Saccharomycetes</taxon>
        <taxon>Saccharomycetales</taxon>
        <taxon>Saccharomycetaceae</taxon>
        <taxon>Arxiozyma</taxon>
    </lineage>
</organism>
<dbReference type="SUPFAM" id="SSF47672">
    <property type="entry name" value="Transferrin receptor-like dimerisation domain"/>
    <property type="match status" value="1"/>
</dbReference>
<dbReference type="InterPro" id="IPR046450">
    <property type="entry name" value="PA_dom_sf"/>
</dbReference>
<dbReference type="Gene3D" id="1.20.930.40">
    <property type="entry name" value="Transferrin receptor-like, dimerisation domain"/>
    <property type="match status" value="1"/>
</dbReference>
<name>A0AAN7WN97_9SACH</name>
<dbReference type="InterPro" id="IPR007365">
    <property type="entry name" value="TFR-like_dimer_dom"/>
</dbReference>
<dbReference type="InterPro" id="IPR039373">
    <property type="entry name" value="Peptidase_M28B"/>
</dbReference>
<comment type="caution">
    <text evidence="3">The sequence shown here is derived from an EMBL/GenBank/DDBJ whole genome shotgun (WGS) entry which is preliminary data.</text>
</comment>
<evidence type="ECO:0000259" key="2">
    <source>
        <dbReference type="Pfam" id="PF04253"/>
    </source>
</evidence>
<evidence type="ECO:0000313" key="4">
    <source>
        <dbReference type="Proteomes" id="UP001306508"/>
    </source>
</evidence>
<gene>
    <name evidence="3" type="ORF">RI543_004220</name>
</gene>
<dbReference type="AlphaFoldDB" id="A0AAN7WN97"/>
<feature type="compositionally biased region" description="Low complexity" evidence="1">
    <location>
        <begin position="59"/>
        <end position="92"/>
    </location>
</feature>
<dbReference type="CDD" id="cd03874">
    <property type="entry name" value="M28_PMSA_TfR_like"/>
    <property type="match status" value="1"/>
</dbReference>
<evidence type="ECO:0000313" key="3">
    <source>
        <dbReference type="EMBL" id="KAK5778552.1"/>
    </source>
</evidence>
<reference evidence="4" key="1">
    <citation type="submission" date="2023-07" db="EMBL/GenBank/DDBJ databases">
        <title>A draft genome of Kazachstania heterogenica Y-27499.</title>
        <authorList>
            <person name="Donic C."/>
            <person name="Kralova J.S."/>
            <person name="Fidel L."/>
            <person name="Ben-Dor S."/>
            <person name="Jung S."/>
        </authorList>
    </citation>
    <scope>NUCLEOTIDE SEQUENCE [LARGE SCALE GENOMIC DNA]</scope>
    <source>
        <strain evidence="4">Y27499</strain>
    </source>
</reference>
<dbReference type="InterPro" id="IPR036757">
    <property type="entry name" value="TFR-like_dimer_dom_sf"/>
</dbReference>
<keyword evidence="4" id="KW-1185">Reference proteome</keyword>
<dbReference type="Proteomes" id="UP001306508">
    <property type="component" value="Unassembled WGS sequence"/>
</dbReference>
<dbReference type="PANTHER" id="PTHR10404">
    <property type="entry name" value="N-ACETYLATED-ALPHA-LINKED ACIDIC DIPEPTIDASE"/>
    <property type="match status" value="1"/>
</dbReference>
<dbReference type="Gene3D" id="3.50.30.30">
    <property type="match status" value="1"/>
</dbReference>
<evidence type="ECO:0000256" key="1">
    <source>
        <dbReference type="SAM" id="MobiDB-lite"/>
    </source>
</evidence>
<accession>A0AAN7WN97</accession>
<feature type="domain" description="Transferrin receptor-like dimerisation" evidence="2">
    <location>
        <begin position="978"/>
        <end position="1100"/>
    </location>
</feature>
<feature type="region of interest" description="Disordered" evidence="1">
    <location>
        <begin position="54"/>
        <end position="92"/>
    </location>
</feature>
<dbReference type="EMBL" id="JAWIZZ010000053">
    <property type="protein sequence ID" value="KAK5778552.1"/>
    <property type="molecule type" value="Genomic_DNA"/>
</dbReference>
<dbReference type="SUPFAM" id="SSF52025">
    <property type="entry name" value="PA domain"/>
    <property type="match status" value="1"/>
</dbReference>
<dbReference type="Pfam" id="PF04253">
    <property type="entry name" value="TFR_dimer"/>
    <property type="match status" value="1"/>
</dbReference>
<dbReference type="PROSITE" id="PS00018">
    <property type="entry name" value="EF_HAND_1"/>
    <property type="match status" value="1"/>
</dbReference>
<protein>
    <recommendedName>
        <fullName evidence="2">Transferrin receptor-like dimerisation domain-containing protein</fullName>
    </recommendedName>
</protein>
<dbReference type="InterPro" id="IPR018247">
    <property type="entry name" value="EF_Hand_1_Ca_BS"/>
</dbReference>
<dbReference type="InterPro" id="IPR012917">
    <property type="entry name" value="DUF3294"/>
</dbReference>
<dbReference type="Gene3D" id="3.40.630.10">
    <property type="entry name" value="Zn peptidases"/>
    <property type="match status" value="1"/>
</dbReference>